<dbReference type="Proteomes" id="UP000196475">
    <property type="component" value="Unassembled WGS sequence"/>
</dbReference>
<dbReference type="InterPro" id="IPR016153">
    <property type="entry name" value="Heat_shock_Hsp33_N"/>
</dbReference>
<proteinExistence type="inferred from homology"/>
<comment type="subcellular location">
    <subcellularLocation>
        <location evidence="6">Cytoplasm</location>
    </subcellularLocation>
</comment>
<organism evidence="7 8">
    <name type="scientific">Bacillus thermozeamaize</name>
    <dbReference type="NCBI Taxonomy" id="230954"/>
    <lineage>
        <taxon>Bacteria</taxon>
        <taxon>Bacillati</taxon>
        <taxon>Bacillota</taxon>
        <taxon>Bacilli</taxon>
        <taxon>Bacillales</taxon>
        <taxon>Bacillaceae</taxon>
        <taxon>Bacillus</taxon>
    </lineage>
</organism>
<dbReference type="NCBIfam" id="NF001033">
    <property type="entry name" value="PRK00114.1"/>
    <property type="match status" value="1"/>
</dbReference>
<comment type="function">
    <text evidence="6">Redox regulated molecular chaperone. Protects both thermally unfolding and oxidatively damaged proteins from irreversible aggregation. Plays an important role in the bacterial defense system toward oxidative stress.</text>
</comment>
<dbReference type="GO" id="GO:0005737">
    <property type="term" value="C:cytoplasm"/>
    <property type="evidence" value="ECO:0007669"/>
    <property type="project" value="UniProtKB-SubCell"/>
</dbReference>
<evidence type="ECO:0000256" key="4">
    <source>
        <dbReference type="ARBA" id="ARBA00023186"/>
    </source>
</evidence>
<keyword evidence="5 6" id="KW-0676">Redox-active center</keyword>
<dbReference type="CDD" id="cd00498">
    <property type="entry name" value="Hsp33"/>
    <property type="match status" value="1"/>
</dbReference>
<comment type="caution">
    <text evidence="7">The sequence shown here is derived from an EMBL/GenBank/DDBJ whole genome shotgun (WGS) entry which is preliminary data.</text>
</comment>
<dbReference type="InterPro" id="IPR000397">
    <property type="entry name" value="Heat_shock_Hsp33"/>
</dbReference>
<dbReference type="Pfam" id="PF01430">
    <property type="entry name" value="HSP33"/>
    <property type="match status" value="1"/>
</dbReference>
<comment type="PTM">
    <text evidence="6">Under oxidizing conditions two disulfide bonds are formed involving the reactive cysteines. Under reducing conditions zinc is bound to the reactive cysteines and the protein is inactive.</text>
</comment>
<dbReference type="Gene3D" id="3.90.1280.10">
    <property type="entry name" value="HSP33 redox switch-like"/>
    <property type="match status" value="1"/>
</dbReference>
<comment type="similarity">
    <text evidence="6">Belongs to the HSP33 family.</text>
</comment>
<dbReference type="Gene3D" id="3.55.30.10">
    <property type="entry name" value="Hsp33 domain"/>
    <property type="match status" value="1"/>
</dbReference>
<evidence type="ECO:0000256" key="3">
    <source>
        <dbReference type="ARBA" id="ARBA00023157"/>
    </source>
</evidence>
<dbReference type="PANTHER" id="PTHR30111:SF1">
    <property type="entry name" value="33 KDA CHAPERONIN"/>
    <property type="match status" value="1"/>
</dbReference>
<feature type="disulfide bond" description="Redox-active" evidence="6">
    <location>
        <begin position="271"/>
        <end position="274"/>
    </location>
</feature>
<reference evidence="8" key="1">
    <citation type="submission" date="2016-06" db="EMBL/GenBank/DDBJ databases">
        <authorList>
            <person name="Nascimento L."/>
            <person name="Pereira R.V."/>
            <person name="Martins L.F."/>
            <person name="Quaggio R.B."/>
            <person name="Silva A.M."/>
            <person name="Setubal J.C."/>
        </authorList>
    </citation>
    <scope>NUCLEOTIDE SEQUENCE [LARGE SCALE GENOMIC DNA]</scope>
</reference>
<evidence type="ECO:0000256" key="1">
    <source>
        <dbReference type="ARBA" id="ARBA00022490"/>
    </source>
</evidence>
<dbReference type="PANTHER" id="PTHR30111">
    <property type="entry name" value="33 KDA CHAPERONIN"/>
    <property type="match status" value="1"/>
</dbReference>
<feature type="disulfide bond" description="Redox-active" evidence="6">
    <location>
        <begin position="238"/>
        <end position="240"/>
    </location>
</feature>
<keyword evidence="4 6" id="KW-0143">Chaperone</keyword>
<name>A0A1Y3PLV8_9BACI</name>
<evidence type="ECO:0000313" key="8">
    <source>
        <dbReference type="Proteomes" id="UP000196475"/>
    </source>
</evidence>
<gene>
    <name evidence="6" type="primary">hslO</name>
    <name evidence="7" type="ORF">BAA01_14685</name>
</gene>
<dbReference type="GO" id="GO:0044183">
    <property type="term" value="F:protein folding chaperone"/>
    <property type="evidence" value="ECO:0007669"/>
    <property type="project" value="TreeGrafter"/>
</dbReference>
<keyword evidence="3 6" id="KW-1015">Disulfide bond</keyword>
<dbReference type="EMBL" id="LZRT01000107">
    <property type="protein sequence ID" value="OUM85289.1"/>
    <property type="molecule type" value="Genomic_DNA"/>
</dbReference>
<dbReference type="AlphaFoldDB" id="A0A1Y3PLV8"/>
<dbReference type="GO" id="GO:0051082">
    <property type="term" value="F:unfolded protein binding"/>
    <property type="evidence" value="ECO:0007669"/>
    <property type="project" value="UniProtKB-UniRule"/>
</dbReference>
<dbReference type="InterPro" id="IPR016154">
    <property type="entry name" value="Heat_shock_Hsp33_C"/>
</dbReference>
<protein>
    <recommendedName>
        <fullName evidence="6">33 kDa chaperonin</fullName>
    </recommendedName>
    <alternativeName>
        <fullName evidence="6">Heat shock protein 33 homolog</fullName>
        <shortName evidence="6">HSP33</shortName>
    </alternativeName>
</protein>
<dbReference type="PIRSF" id="PIRSF005261">
    <property type="entry name" value="Heat_shock_Hsp33"/>
    <property type="match status" value="1"/>
</dbReference>
<keyword evidence="2 6" id="KW-0862">Zinc</keyword>
<keyword evidence="1 6" id="KW-0963">Cytoplasm</keyword>
<evidence type="ECO:0000256" key="2">
    <source>
        <dbReference type="ARBA" id="ARBA00022833"/>
    </source>
</evidence>
<sequence>MHGDQLARGTAYDGQIRIFAAVSTSLVNELQRRHQLWPVATAALGRAVTITAMMGLMLKGEGKVTVQIKGDGPLRHIVADADASGHARGYVHNPFVDLPANAQGKLDVAKAIGAGFLYVVKDLGIGEPYRGSVPLVSGELGEDFTYYFTVSEQTPSAVGVGVLVNPDLSVQAAGGWILQRMPGADEQLMDRVIQHLNRLPAVSALVADGIRVEQLIEKVAGSEGKPRVHEVIPLHFACTCSEQRVQEMLQGLGPKELASILEERGEAEVVCHFCNERYVLGRDVLERLIREH</sequence>
<evidence type="ECO:0000313" key="7">
    <source>
        <dbReference type="EMBL" id="OUM85289.1"/>
    </source>
</evidence>
<dbReference type="GO" id="GO:0042026">
    <property type="term" value="P:protein refolding"/>
    <property type="evidence" value="ECO:0007669"/>
    <property type="project" value="TreeGrafter"/>
</dbReference>
<dbReference type="HAMAP" id="MF_00117">
    <property type="entry name" value="HslO"/>
    <property type="match status" value="1"/>
</dbReference>
<dbReference type="SUPFAM" id="SSF118352">
    <property type="entry name" value="HSP33 redox switch-like"/>
    <property type="match status" value="1"/>
</dbReference>
<evidence type="ECO:0000256" key="5">
    <source>
        <dbReference type="ARBA" id="ARBA00023284"/>
    </source>
</evidence>
<evidence type="ECO:0000256" key="6">
    <source>
        <dbReference type="HAMAP-Rule" id="MF_00117"/>
    </source>
</evidence>
<dbReference type="SUPFAM" id="SSF64397">
    <property type="entry name" value="Hsp33 domain"/>
    <property type="match status" value="1"/>
</dbReference>
<accession>A0A1Y3PLV8</accession>